<feature type="domain" description="Nudix hydrolase" evidence="3">
    <location>
        <begin position="250"/>
        <end position="400"/>
    </location>
</feature>
<organism evidence="4 5">
    <name type="scientific">Candidatus Falkowbacteria bacterium GW2011_GWE1_38_31</name>
    <dbReference type="NCBI Taxonomy" id="1618638"/>
    <lineage>
        <taxon>Bacteria</taxon>
        <taxon>Candidatus Falkowiibacteriota</taxon>
    </lineage>
</organism>
<dbReference type="Gene3D" id="3.90.79.10">
    <property type="entry name" value="Nucleoside Triphosphate Pyrophosphohydrolase"/>
    <property type="match status" value="1"/>
</dbReference>
<dbReference type="PROSITE" id="PS51462">
    <property type="entry name" value="NUDIX"/>
    <property type="match status" value="1"/>
</dbReference>
<evidence type="ECO:0000313" key="5">
    <source>
        <dbReference type="Proteomes" id="UP000034022"/>
    </source>
</evidence>
<dbReference type="Proteomes" id="UP000034022">
    <property type="component" value="Unassembled WGS sequence"/>
</dbReference>
<dbReference type="InterPro" id="IPR000086">
    <property type="entry name" value="NUDIX_hydrolase_dom"/>
</dbReference>
<dbReference type="PANTHER" id="PTHR34136">
    <property type="match status" value="1"/>
</dbReference>
<reference evidence="4 5" key="1">
    <citation type="journal article" date="2015" name="Nature">
        <title>rRNA introns, odd ribosomes, and small enigmatic genomes across a large radiation of phyla.</title>
        <authorList>
            <person name="Brown C.T."/>
            <person name="Hug L.A."/>
            <person name="Thomas B.C."/>
            <person name="Sharon I."/>
            <person name="Castelle C.J."/>
            <person name="Singh A."/>
            <person name="Wilkins M.J."/>
            <person name="Williams K.H."/>
            <person name="Banfield J.F."/>
        </authorList>
    </citation>
    <scope>NUCLEOTIDE SEQUENCE [LARGE SCALE GENOMIC DNA]</scope>
</reference>
<dbReference type="NCBIfam" id="TIGR00696">
    <property type="entry name" value="wecG_tagA_cpsF"/>
    <property type="match status" value="1"/>
</dbReference>
<sequence>MQNKINILGINIDNISKNDLKDSISSLLNSSSFQYIVTPNPEIILKAITDEEYFYIINNASLAPADGIGLKFAALVTGNIIPRITGVEITDELLNICNHLQKKVLIVNWKDGLSSDIDIQTALNKKYQDLNFFVHSMPRERDNWKSILNQTEILKYEPDVVFCLFGAPYQEKFIYHIAKKIPNVKLAIGVGGAFDFFTNKIKRAPGIFRIIGLEWLWRLIKQPKRWKRIYNAVVVFPFKFLRWQFILPLFYRKNVACLIYKKENNKRFVLLVEREDCEDYWQLPQGGTDGEKIETAGQRELFEELNSSKFKFVCAYKNQYKYKFGQRNEDSEYIKIVKKHLGYKGQSQSLYIAEFTGKDTDIRINFWEHTNWKWVPEENVLNTVHDCRKKAMNIYLNIFSKIK</sequence>
<evidence type="ECO:0000256" key="1">
    <source>
        <dbReference type="ARBA" id="ARBA00022676"/>
    </source>
</evidence>
<keyword evidence="1" id="KW-0328">Glycosyltransferase</keyword>
<keyword evidence="2 4" id="KW-0808">Transferase</keyword>
<dbReference type="CDD" id="cd06533">
    <property type="entry name" value="Glyco_transf_WecG_TagA"/>
    <property type="match status" value="1"/>
</dbReference>
<dbReference type="InterPro" id="IPR004629">
    <property type="entry name" value="WecG_TagA_CpsF"/>
</dbReference>
<dbReference type="SUPFAM" id="SSF55811">
    <property type="entry name" value="Nudix"/>
    <property type="match status" value="1"/>
</dbReference>
<accession>A0A0G0K680</accession>
<dbReference type="Pfam" id="PF03808">
    <property type="entry name" value="Glyco_tran_WecG"/>
    <property type="match status" value="1"/>
</dbReference>
<dbReference type="EMBL" id="LBUU01000002">
    <property type="protein sequence ID" value="KKQ70990.1"/>
    <property type="molecule type" value="Genomic_DNA"/>
</dbReference>
<dbReference type="PANTHER" id="PTHR34136:SF1">
    <property type="entry name" value="UDP-N-ACETYL-D-MANNOSAMINURONIC ACID TRANSFERASE"/>
    <property type="match status" value="1"/>
</dbReference>
<dbReference type="GO" id="GO:0016758">
    <property type="term" value="F:hexosyltransferase activity"/>
    <property type="evidence" value="ECO:0007669"/>
    <property type="project" value="TreeGrafter"/>
</dbReference>
<comment type="caution">
    <text evidence="4">The sequence shown here is derived from an EMBL/GenBank/DDBJ whole genome shotgun (WGS) entry which is preliminary data.</text>
</comment>
<dbReference type="PATRIC" id="fig|1618638.3.peg.289"/>
<gene>
    <name evidence="4" type="ORF">US91_C0002G0069</name>
</gene>
<protein>
    <submittedName>
        <fullName evidence="4">Glycosyl transferase, WecB/TagA/CpsF family</fullName>
    </submittedName>
</protein>
<evidence type="ECO:0000256" key="2">
    <source>
        <dbReference type="ARBA" id="ARBA00022679"/>
    </source>
</evidence>
<dbReference type="AlphaFoldDB" id="A0A0G0K680"/>
<dbReference type="InterPro" id="IPR015797">
    <property type="entry name" value="NUDIX_hydrolase-like_dom_sf"/>
</dbReference>
<evidence type="ECO:0000313" key="4">
    <source>
        <dbReference type="EMBL" id="KKQ70990.1"/>
    </source>
</evidence>
<evidence type="ECO:0000259" key="3">
    <source>
        <dbReference type="PROSITE" id="PS51462"/>
    </source>
</evidence>
<proteinExistence type="predicted"/>
<name>A0A0G0K680_9BACT</name>
<dbReference type="Pfam" id="PF00293">
    <property type="entry name" value="NUDIX"/>
    <property type="match status" value="1"/>
</dbReference>